<evidence type="ECO:0000313" key="5">
    <source>
        <dbReference type="Proteomes" id="UP000184447"/>
    </source>
</evidence>
<dbReference type="EMBL" id="FQXM01000002">
    <property type="protein sequence ID" value="SHH15807.1"/>
    <property type="molecule type" value="Genomic_DNA"/>
</dbReference>
<dbReference type="InterPro" id="IPR007863">
    <property type="entry name" value="Peptidase_M16_C"/>
</dbReference>
<organism evidence="4 5">
    <name type="scientific">Clostridium grantii DSM 8605</name>
    <dbReference type="NCBI Taxonomy" id="1121316"/>
    <lineage>
        <taxon>Bacteria</taxon>
        <taxon>Bacillati</taxon>
        <taxon>Bacillota</taxon>
        <taxon>Clostridia</taxon>
        <taxon>Eubacteriales</taxon>
        <taxon>Clostridiaceae</taxon>
        <taxon>Clostridium</taxon>
    </lineage>
</organism>
<name>A0A1M5QNW3_9CLOT</name>
<dbReference type="GO" id="GO:0046872">
    <property type="term" value="F:metal ion binding"/>
    <property type="evidence" value="ECO:0007669"/>
    <property type="project" value="InterPro"/>
</dbReference>
<protein>
    <submittedName>
        <fullName evidence="4">Predicted Zn-dependent peptidase</fullName>
    </submittedName>
</protein>
<dbReference type="PANTHER" id="PTHR11851:SF49">
    <property type="entry name" value="MITOCHONDRIAL-PROCESSING PEPTIDASE SUBUNIT ALPHA"/>
    <property type="match status" value="1"/>
</dbReference>
<proteinExistence type="inferred from homology"/>
<dbReference type="OrthoDB" id="9811314at2"/>
<dbReference type="Pfam" id="PF05193">
    <property type="entry name" value="Peptidase_M16_C"/>
    <property type="match status" value="1"/>
</dbReference>
<dbReference type="Gene3D" id="3.30.830.10">
    <property type="entry name" value="Metalloenzyme, LuxS/M16 peptidase-like"/>
    <property type="match status" value="2"/>
</dbReference>
<dbReference type="Proteomes" id="UP000184447">
    <property type="component" value="Unassembled WGS sequence"/>
</dbReference>
<keyword evidence="5" id="KW-1185">Reference proteome</keyword>
<dbReference type="Pfam" id="PF00675">
    <property type="entry name" value="Peptidase_M16"/>
    <property type="match status" value="1"/>
</dbReference>
<evidence type="ECO:0000256" key="1">
    <source>
        <dbReference type="ARBA" id="ARBA00007261"/>
    </source>
</evidence>
<dbReference type="InterPro" id="IPR011249">
    <property type="entry name" value="Metalloenz_LuxS/M16"/>
</dbReference>
<dbReference type="RefSeq" id="WP_073336090.1">
    <property type="nucleotide sequence ID" value="NZ_FQXM01000002.1"/>
</dbReference>
<sequence>MISLKLKNKLRINYKKSDSNITSFCFGLEAGAFSEDENEIGIAHAVEHYLYKGTKNYSEEQINEKMSEIFGFTNAMTNYPYVIYYGSCLKEDTEEGIKVFSDILMNPLFSEEGFSQEIKVICEELKEWKDDAYQYCEDELYFNSYRNHRLKYPIIGNEAFINNITIEKMKKFYDKNYVPGNCVLTIITNLNLEETRTIIEKHLSSWKANSDYCPLIKTQDQVSKASVYKQKKVGLTGAKIQYLFHIEGLTLKEERILRIFNERFGQAVDSILYEEIRTKRGLAYDISSLVKFEKGIKNLIIKAGTGKENITKVIEIINKCICDVKEGKYFFSQEQIEKTKKSLELKNAINNEMSIRLTIRINISEIMFNSTRGITKIFNDENITGEDIIEVTQKVLENPSIQIIEPM</sequence>
<accession>A0A1M5QNW3</accession>
<comment type="similarity">
    <text evidence="1">Belongs to the peptidase M16 family.</text>
</comment>
<evidence type="ECO:0000313" key="4">
    <source>
        <dbReference type="EMBL" id="SHH15807.1"/>
    </source>
</evidence>
<feature type="domain" description="Peptidase M16 N-terminal" evidence="2">
    <location>
        <begin position="29"/>
        <end position="156"/>
    </location>
</feature>
<evidence type="ECO:0000259" key="2">
    <source>
        <dbReference type="Pfam" id="PF00675"/>
    </source>
</evidence>
<dbReference type="STRING" id="1121316.SAMN02745207_00214"/>
<evidence type="ECO:0000259" key="3">
    <source>
        <dbReference type="Pfam" id="PF05193"/>
    </source>
</evidence>
<reference evidence="4 5" key="1">
    <citation type="submission" date="2016-11" db="EMBL/GenBank/DDBJ databases">
        <authorList>
            <person name="Jaros S."/>
            <person name="Januszkiewicz K."/>
            <person name="Wedrychowicz H."/>
        </authorList>
    </citation>
    <scope>NUCLEOTIDE SEQUENCE [LARGE SCALE GENOMIC DNA]</scope>
    <source>
        <strain evidence="4 5">DSM 8605</strain>
    </source>
</reference>
<dbReference type="InterPro" id="IPR050361">
    <property type="entry name" value="MPP/UQCRC_Complex"/>
</dbReference>
<gene>
    <name evidence="4" type="ORF">SAMN02745207_00214</name>
</gene>
<dbReference type="SUPFAM" id="SSF63411">
    <property type="entry name" value="LuxS/MPP-like metallohydrolase"/>
    <property type="match status" value="2"/>
</dbReference>
<dbReference type="PANTHER" id="PTHR11851">
    <property type="entry name" value="METALLOPROTEASE"/>
    <property type="match status" value="1"/>
</dbReference>
<feature type="domain" description="Peptidase M16 C-terminal" evidence="3">
    <location>
        <begin position="163"/>
        <end position="343"/>
    </location>
</feature>
<dbReference type="AlphaFoldDB" id="A0A1M5QNW3"/>
<dbReference type="InterPro" id="IPR011765">
    <property type="entry name" value="Pept_M16_N"/>
</dbReference>